<dbReference type="InterPro" id="IPR041492">
    <property type="entry name" value="HAD_2"/>
</dbReference>
<dbReference type="InterPro" id="IPR023214">
    <property type="entry name" value="HAD_sf"/>
</dbReference>
<dbReference type="PANTHER" id="PTHR43481">
    <property type="entry name" value="FRUCTOSE-1-PHOSPHATE PHOSPHATASE"/>
    <property type="match status" value="1"/>
</dbReference>
<reference evidence="3" key="1">
    <citation type="submission" date="2023-07" db="EMBL/GenBank/DDBJ databases">
        <title>Molecular identification of indigenous halophilic bacteria isolated from red sea cost, biodegradation of synthetic dyes and assessment of degraded metabolite toxicity.</title>
        <authorList>
            <person name="Chaieb K."/>
            <person name="Altayb H.N."/>
        </authorList>
    </citation>
    <scope>NUCLEOTIDE SEQUENCE [LARGE SCALE GENOMIC DNA]</scope>
    <source>
        <strain evidence="3">K20</strain>
    </source>
</reference>
<dbReference type="Proteomes" id="UP001199044">
    <property type="component" value="Unassembled WGS sequence"/>
</dbReference>
<evidence type="ECO:0000313" key="3">
    <source>
        <dbReference type="Proteomes" id="UP001199044"/>
    </source>
</evidence>
<dbReference type="SFLD" id="SFLDG01135">
    <property type="entry name" value="C1.5.6:_HAD__Beta-PGM__Phospha"/>
    <property type="match status" value="1"/>
</dbReference>
<keyword evidence="3" id="KW-1185">Reference proteome</keyword>
<dbReference type="InterPro" id="IPR006439">
    <property type="entry name" value="HAD-SF_hydro_IA"/>
</dbReference>
<dbReference type="GO" id="GO:0016787">
    <property type="term" value="F:hydrolase activity"/>
    <property type="evidence" value="ECO:0007669"/>
    <property type="project" value="UniProtKB-KW"/>
</dbReference>
<dbReference type="NCBIfam" id="TIGR02009">
    <property type="entry name" value="PGMB-YQAB-SF"/>
    <property type="match status" value="1"/>
</dbReference>
<name>A0ABS7YL07_9VIBR</name>
<dbReference type="EMBL" id="JAIWIU010000031">
    <property type="protein sequence ID" value="MCA2015561.1"/>
    <property type="molecule type" value="Genomic_DNA"/>
</dbReference>
<comment type="caution">
    <text evidence="2">The sequence shown here is derived from an EMBL/GenBank/DDBJ whole genome shotgun (WGS) entry which is preliminary data.</text>
</comment>
<dbReference type="Gene3D" id="3.40.50.1000">
    <property type="entry name" value="HAD superfamily/HAD-like"/>
    <property type="match status" value="1"/>
</dbReference>
<evidence type="ECO:0000256" key="1">
    <source>
        <dbReference type="ARBA" id="ARBA00006171"/>
    </source>
</evidence>
<protein>
    <submittedName>
        <fullName evidence="2">Beta-phosphoglucomutase family hydrolase</fullName>
    </submittedName>
</protein>
<dbReference type="InterPro" id="IPR051806">
    <property type="entry name" value="HAD-like_SPP"/>
</dbReference>
<dbReference type="InterPro" id="IPR010976">
    <property type="entry name" value="B-phosphoglucomutase_hydrolase"/>
</dbReference>
<dbReference type="CDD" id="cd07505">
    <property type="entry name" value="HAD_BPGM-like"/>
    <property type="match status" value="1"/>
</dbReference>
<dbReference type="InterPro" id="IPR023198">
    <property type="entry name" value="PGP-like_dom2"/>
</dbReference>
<dbReference type="RefSeq" id="WP_225249873.1">
    <property type="nucleotide sequence ID" value="NZ_JAIWIU010000031.1"/>
</dbReference>
<accession>A0ABS7YL07</accession>
<proteinExistence type="inferred from homology"/>
<keyword evidence="2" id="KW-0378">Hydrolase</keyword>
<dbReference type="SFLD" id="SFLDG01129">
    <property type="entry name" value="C1.5:_HAD__Beta-PGM__Phosphata"/>
    <property type="match status" value="1"/>
</dbReference>
<dbReference type="Gene3D" id="1.10.150.240">
    <property type="entry name" value="Putative phosphatase, domain 2"/>
    <property type="match status" value="1"/>
</dbReference>
<sequence length="200" mass="22141">MSIDFERYQGLIFDMDGTLIDTMPAHVATWEITAEQFDFPFDGPWLHSMGGMPSFKIVKEINQRYGLALDPKAVSENKMRIFTEMDDKGSLIPMTNEVLDRFLGKKKIAVGTGSQRGMATQLLTRMGILPKLDALVTATDVENHKPNPDTFLQACRALDLTPDQCVVFEDTLLGMQAAHAGGMDCVLVTDSGLEFHPFPA</sequence>
<dbReference type="InterPro" id="IPR036412">
    <property type="entry name" value="HAD-like_sf"/>
</dbReference>
<dbReference type="SUPFAM" id="SSF56784">
    <property type="entry name" value="HAD-like"/>
    <property type="match status" value="1"/>
</dbReference>
<evidence type="ECO:0000313" key="2">
    <source>
        <dbReference type="EMBL" id="MCA2015561.1"/>
    </source>
</evidence>
<gene>
    <name evidence="2" type="ORF">LDJ79_05515</name>
</gene>
<organism evidence="2 3">
    <name type="scientific">Vibrio tritonius</name>
    <dbReference type="NCBI Taxonomy" id="1435069"/>
    <lineage>
        <taxon>Bacteria</taxon>
        <taxon>Pseudomonadati</taxon>
        <taxon>Pseudomonadota</taxon>
        <taxon>Gammaproteobacteria</taxon>
        <taxon>Vibrionales</taxon>
        <taxon>Vibrionaceae</taxon>
        <taxon>Vibrio</taxon>
    </lineage>
</organism>
<dbReference type="SFLD" id="SFLDS00003">
    <property type="entry name" value="Haloacid_Dehalogenase"/>
    <property type="match status" value="1"/>
</dbReference>
<dbReference type="Pfam" id="PF13419">
    <property type="entry name" value="HAD_2"/>
    <property type="match status" value="1"/>
</dbReference>
<dbReference type="NCBIfam" id="TIGR01509">
    <property type="entry name" value="HAD-SF-IA-v3"/>
    <property type="match status" value="1"/>
</dbReference>
<comment type="similarity">
    <text evidence="1">Belongs to the HAD-like hydrolase superfamily. CbbY/CbbZ/Gph/YieH family.</text>
</comment>
<dbReference type="PANTHER" id="PTHR43481:SF4">
    <property type="entry name" value="GLYCEROL-1-PHOSPHATE PHOSPHOHYDROLASE 1-RELATED"/>
    <property type="match status" value="1"/>
</dbReference>